<dbReference type="GO" id="GO:0008270">
    <property type="term" value="F:zinc ion binding"/>
    <property type="evidence" value="ECO:0007669"/>
    <property type="project" value="UniProtKB-KW"/>
</dbReference>
<dbReference type="Gene3D" id="4.10.1100.10">
    <property type="entry name" value="Transcription factor, SBP-box domain"/>
    <property type="match status" value="1"/>
</dbReference>
<dbReference type="Pfam" id="PF03110">
    <property type="entry name" value="SBP"/>
    <property type="match status" value="1"/>
</dbReference>
<feature type="domain" description="SBP-type" evidence="6">
    <location>
        <begin position="3"/>
        <end position="80"/>
    </location>
</feature>
<proteinExistence type="evidence at transcript level"/>
<reference evidence="7" key="1">
    <citation type="submission" date="2023-10" db="EMBL/GenBank/DDBJ databases">
        <title>How to awaken a sleeping giant: antagonistic expression of flowering locus T homologs and elements of the age related pathway are associated with the flowering transition in Agave tequilana.</title>
        <authorList>
            <person name="Hernandez-Soriano L."/>
            <person name="Galvez-Sandre L."/>
            <person name="Avila De Dios E."/>
            <person name="Simpson J."/>
        </authorList>
    </citation>
    <scope>NUCLEOTIDE SEQUENCE</scope>
</reference>
<dbReference type="InterPro" id="IPR004333">
    <property type="entry name" value="SBP_dom"/>
</dbReference>
<dbReference type="AlphaFoldDB" id="A0AAF0Z2M5"/>
<feature type="compositionally biased region" description="Basic residues" evidence="5">
    <location>
        <begin position="71"/>
        <end position="80"/>
    </location>
</feature>
<dbReference type="PANTHER" id="PTHR31251">
    <property type="entry name" value="SQUAMOSA PROMOTER-BINDING-LIKE PROTEIN 4"/>
    <property type="match status" value="1"/>
</dbReference>
<dbReference type="GO" id="GO:0003677">
    <property type="term" value="F:DNA binding"/>
    <property type="evidence" value="ECO:0007669"/>
    <property type="project" value="InterPro"/>
</dbReference>
<feature type="region of interest" description="Disordered" evidence="5">
    <location>
        <begin position="71"/>
        <end position="111"/>
    </location>
</feature>
<protein>
    <submittedName>
        <fullName evidence="7">SPL-like protein 7</fullName>
    </submittedName>
</protein>
<evidence type="ECO:0000256" key="3">
    <source>
        <dbReference type="ARBA" id="ARBA00022833"/>
    </source>
</evidence>
<evidence type="ECO:0000256" key="1">
    <source>
        <dbReference type="ARBA" id="ARBA00022723"/>
    </source>
</evidence>
<dbReference type="InterPro" id="IPR044817">
    <property type="entry name" value="SBP-like"/>
</dbReference>
<evidence type="ECO:0000256" key="2">
    <source>
        <dbReference type="ARBA" id="ARBA00022771"/>
    </source>
</evidence>
<evidence type="ECO:0000259" key="6">
    <source>
        <dbReference type="PROSITE" id="PS51141"/>
    </source>
</evidence>
<sequence length="207" mass="23331">MAVVRCQVPGCEADIRELKGYHRRHRVCLRCANAPSVVIDGEDRRYCQQCGKFHTLPDFDEGKRSCRRKLERHNRKRRRRPIDLVSIEEKEKGPQADLSTEATYDEEPKEGNGVGCEAVLISKGNTREILLDSDDGHGSPICSLPGSQNMQSNNIMSFAVPVEAHIDEEKDNSKSALSSTICDNRSAYSSLIMMQYMIIVSNRPHII</sequence>
<evidence type="ECO:0000313" key="7">
    <source>
        <dbReference type="EMBL" id="WPD49292.1"/>
    </source>
</evidence>
<keyword evidence="1" id="KW-0479">Metal-binding</keyword>
<dbReference type="PANTHER" id="PTHR31251:SF108">
    <property type="entry name" value="SQUAMOSA PROMOTER-BINDING-LIKE PROTEIN 7"/>
    <property type="match status" value="1"/>
</dbReference>
<dbReference type="EMBL" id="OR751389">
    <property type="protein sequence ID" value="WPD49292.1"/>
    <property type="molecule type" value="mRNA"/>
</dbReference>
<accession>A0AAF0Z2M5</accession>
<name>A0AAF0Z2M5_AGATE</name>
<keyword evidence="2 4" id="KW-0863">Zinc-finger</keyword>
<organism evidence="7">
    <name type="scientific">Agave tequilana</name>
    <name type="common">Tequila agave</name>
    <dbReference type="NCBI Taxonomy" id="386106"/>
    <lineage>
        <taxon>Eukaryota</taxon>
        <taxon>Viridiplantae</taxon>
        <taxon>Streptophyta</taxon>
        <taxon>Embryophyta</taxon>
        <taxon>Tracheophyta</taxon>
        <taxon>Spermatophyta</taxon>
        <taxon>Magnoliopsida</taxon>
        <taxon>Liliopsida</taxon>
        <taxon>Asparagales</taxon>
        <taxon>Asparagaceae</taxon>
        <taxon>Agavoideae</taxon>
        <taxon>Agave</taxon>
    </lineage>
</organism>
<dbReference type="SUPFAM" id="SSF103612">
    <property type="entry name" value="SBT domain"/>
    <property type="match status" value="1"/>
</dbReference>
<evidence type="ECO:0000256" key="5">
    <source>
        <dbReference type="SAM" id="MobiDB-lite"/>
    </source>
</evidence>
<dbReference type="GO" id="GO:0005634">
    <property type="term" value="C:nucleus"/>
    <property type="evidence" value="ECO:0007669"/>
    <property type="project" value="InterPro"/>
</dbReference>
<keyword evidence="3" id="KW-0862">Zinc</keyword>
<evidence type="ECO:0000256" key="4">
    <source>
        <dbReference type="PROSITE-ProRule" id="PRU00470"/>
    </source>
</evidence>
<dbReference type="PROSITE" id="PS51141">
    <property type="entry name" value="ZF_SBP"/>
    <property type="match status" value="1"/>
</dbReference>
<dbReference type="InterPro" id="IPR036893">
    <property type="entry name" value="SBP_sf"/>
</dbReference>